<protein>
    <submittedName>
        <fullName evidence="1">Uncharacterized protein</fullName>
    </submittedName>
</protein>
<proteinExistence type="predicted"/>
<dbReference type="Proteomes" id="UP000828048">
    <property type="component" value="Chromosome 12"/>
</dbReference>
<accession>A0ACB7ZDJ6</accession>
<evidence type="ECO:0000313" key="1">
    <source>
        <dbReference type="EMBL" id="KAH7863507.1"/>
    </source>
</evidence>
<reference evidence="1 2" key="1">
    <citation type="journal article" date="2021" name="Hortic Res">
        <title>High-quality reference genome and annotation aids understanding of berry development for evergreen blueberry (Vaccinium darrowii).</title>
        <authorList>
            <person name="Yu J."/>
            <person name="Hulse-Kemp A.M."/>
            <person name="Babiker E."/>
            <person name="Staton M."/>
        </authorList>
    </citation>
    <scope>NUCLEOTIDE SEQUENCE [LARGE SCALE GENOMIC DNA]</scope>
    <source>
        <strain evidence="2">cv. NJ 8807/NJ 8810</strain>
        <tissue evidence="1">Young leaf</tissue>
    </source>
</reference>
<dbReference type="EMBL" id="CM037162">
    <property type="protein sequence ID" value="KAH7863507.1"/>
    <property type="molecule type" value="Genomic_DNA"/>
</dbReference>
<name>A0ACB7ZDJ6_9ERIC</name>
<comment type="caution">
    <text evidence="1">The sequence shown here is derived from an EMBL/GenBank/DDBJ whole genome shotgun (WGS) entry which is preliminary data.</text>
</comment>
<keyword evidence="2" id="KW-1185">Reference proteome</keyword>
<gene>
    <name evidence="1" type="ORF">Vadar_018371</name>
</gene>
<evidence type="ECO:0000313" key="2">
    <source>
        <dbReference type="Proteomes" id="UP000828048"/>
    </source>
</evidence>
<organism evidence="1 2">
    <name type="scientific">Vaccinium darrowii</name>
    <dbReference type="NCBI Taxonomy" id="229202"/>
    <lineage>
        <taxon>Eukaryota</taxon>
        <taxon>Viridiplantae</taxon>
        <taxon>Streptophyta</taxon>
        <taxon>Embryophyta</taxon>
        <taxon>Tracheophyta</taxon>
        <taxon>Spermatophyta</taxon>
        <taxon>Magnoliopsida</taxon>
        <taxon>eudicotyledons</taxon>
        <taxon>Gunneridae</taxon>
        <taxon>Pentapetalae</taxon>
        <taxon>asterids</taxon>
        <taxon>Ericales</taxon>
        <taxon>Ericaceae</taxon>
        <taxon>Vaccinioideae</taxon>
        <taxon>Vaccinieae</taxon>
        <taxon>Vaccinium</taxon>
    </lineage>
</organism>
<sequence>MNSLNPSTSRGLDQWFGRWWLYNIGGGRHGVGGGTGGRVSVVWEGGGKLIQAGVEREREREKQKNLKYIEEELKGKFFGGATIDFADIAHGWTANLLGAFKEVTGIKFINAE</sequence>